<dbReference type="InterPro" id="IPR029063">
    <property type="entry name" value="SAM-dependent_MTases_sf"/>
</dbReference>
<dbReference type="Gene3D" id="3.40.50.150">
    <property type="entry name" value="Vaccinia Virus protein VP39"/>
    <property type="match status" value="1"/>
</dbReference>
<organism evidence="2 3">
    <name type="scientific">Cyphellophora europaea (strain CBS 101466)</name>
    <name type="common">Phialophora europaea</name>
    <dbReference type="NCBI Taxonomy" id="1220924"/>
    <lineage>
        <taxon>Eukaryota</taxon>
        <taxon>Fungi</taxon>
        <taxon>Dikarya</taxon>
        <taxon>Ascomycota</taxon>
        <taxon>Pezizomycotina</taxon>
        <taxon>Eurotiomycetes</taxon>
        <taxon>Chaetothyriomycetidae</taxon>
        <taxon>Chaetothyriales</taxon>
        <taxon>Cyphellophoraceae</taxon>
        <taxon>Cyphellophora</taxon>
    </lineage>
</organism>
<sequence length="337" mass="37707">MAAAPDAAADVAAAQTLVPDDAPEDSDASSLATADSASLASSILAYEYENGRRYQRKDQYFLPNDEGEQERLDLMHHIFLLTLGGRLYEAPILEGGKTPKRILDLGTGTGSWATQIADEIPEAEVVGVDLSPIQSSWVPPNVKFYVDDIESPWTYGPDESFDYIHQRALSGSIKDWPALFKQAFAHTRPGGWYEAQEYPIEVTSDDGTHVKAENVNEWCKNVVAACDQQGRPIAITRSLKGWMEDAGFVDVHEAEYKVPLSPWPKDPRLKEIGRYYLVQSFEAAESFILQLYTKVLGKPMDETRSFIDKVRAEIADRNLHIYAPYRFVWGRKPEASS</sequence>
<feature type="region of interest" description="Disordered" evidence="1">
    <location>
        <begin position="1"/>
        <end position="36"/>
    </location>
</feature>
<dbReference type="Pfam" id="PF13489">
    <property type="entry name" value="Methyltransf_23"/>
    <property type="match status" value="1"/>
</dbReference>
<dbReference type="AlphaFoldDB" id="W2S7L9"/>
<protein>
    <recommendedName>
        <fullName evidence="4">Methyltransferase domain-containing protein</fullName>
    </recommendedName>
</protein>
<dbReference type="PANTHER" id="PTHR43591">
    <property type="entry name" value="METHYLTRANSFERASE"/>
    <property type="match status" value="1"/>
</dbReference>
<evidence type="ECO:0000313" key="3">
    <source>
        <dbReference type="Proteomes" id="UP000030752"/>
    </source>
</evidence>
<accession>W2S7L9</accession>
<proteinExistence type="predicted"/>
<dbReference type="STRING" id="1220924.W2S7L9"/>
<name>W2S7L9_CYPE1</name>
<dbReference type="VEuPathDB" id="FungiDB:HMPREF1541_11025"/>
<dbReference type="RefSeq" id="XP_008713916.1">
    <property type="nucleotide sequence ID" value="XM_008715694.1"/>
</dbReference>
<evidence type="ECO:0000256" key="1">
    <source>
        <dbReference type="SAM" id="MobiDB-lite"/>
    </source>
</evidence>
<reference evidence="2 3" key="1">
    <citation type="submission" date="2013-03" db="EMBL/GenBank/DDBJ databases">
        <title>The Genome Sequence of Phialophora europaea CBS 101466.</title>
        <authorList>
            <consortium name="The Broad Institute Genomics Platform"/>
            <person name="Cuomo C."/>
            <person name="de Hoog S."/>
            <person name="Gorbushina A."/>
            <person name="Walker B."/>
            <person name="Young S.K."/>
            <person name="Zeng Q."/>
            <person name="Gargeya S."/>
            <person name="Fitzgerald M."/>
            <person name="Haas B."/>
            <person name="Abouelleil A."/>
            <person name="Allen A.W."/>
            <person name="Alvarado L."/>
            <person name="Arachchi H.M."/>
            <person name="Berlin A.M."/>
            <person name="Chapman S.B."/>
            <person name="Gainer-Dewar J."/>
            <person name="Goldberg J."/>
            <person name="Griggs A."/>
            <person name="Gujja S."/>
            <person name="Hansen M."/>
            <person name="Howarth C."/>
            <person name="Imamovic A."/>
            <person name="Ireland A."/>
            <person name="Larimer J."/>
            <person name="McCowan C."/>
            <person name="Murphy C."/>
            <person name="Pearson M."/>
            <person name="Poon T.W."/>
            <person name="Priest M."/>
            <person name="Roberts A."/>
            <person name="Saif S."/>
            <person name="Shea T."/>
            <person name="Sisk P."/>
            <person name="Sykes S."/>
            <person name="Wortman J."/>
            <person name="Nusbaum C."/>
            <person name="Birren B."/>
        </authorList>
    </citation>
    <scope>NUCLEOTIDE SEQUENCE [LARGE SCALE GENOMIC DNA]</scope>
    <source>
        <strain evidence="2 3">CBS 101466</strain>
    </source>
</reference>
<feature type="compositionally biased region" description="Low complexity" evidence="1">
    <location>
        <begin position="1"/>
        <end position="14"/>
    </location>
</feature>
<dbReference type="SUPFAM" id="SSF53335">
    <property type="entry name" value="S-adenosyl-L-methionine-dependent methyltransferases"/>
    <property type="match status" value="1"/>
</dbReference>
<dbReference type="PANTHER" id="PTHR43591:SF10">
    <property type="entry name" value="ABC TRANSMEMBRANE TYPE-1 DOMAIN-CONTAINING PROTEIN-RELATED"/>
    <property type="match status" value="1"/>
</dbReference>
<dbReference type="GO" id="GO:0008168">
    <property type="term" value="F:methyltransferase activity"/>
    <property type="evidence" value="ECO:0007669"/>
    <property type="project" value="TreeGrafter"/>
</dbReference>
<dbReference type="OrthoDB" id="2013972at2759"/>
<dbReference type="Proteomes" id="UP000030752">
    <property type="component" value="Unassembled WGS sequence"/>
</dbReference>
<evidence type="ECO:0000313" key="2">
    <source>
        <dbReference type="EMBL" id="ETN43894.1"/>
    </source>
</evidence>
<dbReference type="GeneID" id="19978364"/>
<dbReference type="eggNOG" id="ENOG502QSKG">
    <property type="taxonomic scope" value="Eukaryota"/>
</dbReference>
<dbReference type="HOGENOM" id="CLU_010595_0_2_1"/>
<keyword evidence="3" id="KW-1185">Reference proteome</keyword>
<dbReference type="InParanoid" id="W2S7L9"/>
<dbReference type="EMBL" id="KB822717">
    <property type="protein sequence ID" value="ETN43894.1"/>
    <property type="molecule type" value="Genomic_DNA"/>
</dbReference>
<evidence type="ECO:0008006" key="4">
    <source>
        <dbReference type="Google" id="ProtNLM"/>
    </source>
</evidence>
<dbReference type="CDD" id="cd02440">
    <property type="entry name" value="AdoMet_MTases"/>
    <property type="match status" value="1"/>
</dbReference>
<gene>
    <name evidence="2" type="ORF">HMPREF1541_11025</name>
</gene>